<dbReference type="GO" id="GO:0009295">
    <property type="term" value="C:nucleoid"/>
    <property type="evidence" value="ECO:0007669"/>
    <property type="project" value="UniProtKB-SubCell"/>
</dbReference>
<gene>
    <name evidence="7" type="ORF">IAQ69_01065</name>
</gene>
<name>A0A7T8AQR4_9GAMM</name>
<feature type="compositionally biased region" description="Basic and acidic residues" evidence="5">
    <location>
        <begin position="67"/>
        <end position="79"/>
    </location>
</feature>
<evidence type="ECO:0000256" key="3">
    <source>
        <dbReference type="ARBA" id="ARBA00022490"/>
    </source>
</evidence>
<dbReference type="Pfam" id="PF00816">
    <property type="entry name" value="Histone_HNS"/>
    <property type="match status" value="1"/>
</dbReference>
<evidence type="ECO:0000256" key="5">
    <source>
        <dbReference type="SAM" id="MobiDB-lite"/>
    </source>
</evidence>
<dbReference type="GO" id="GO:0003680">
    <property type="term" value="F:minor groove of adenine-thymine-rich DNA binding"/>
    <property type="evidence" value="ECO:0007669"/>
    <property type="project" value="TreeGrafter"/>
</dbReference>
<accession>A0A7T8AQR4</accession>
<evidence type="ECO:0000259" key="6">
    <source>
        <dbReference type="SMART" id="SM00528"/>
    </source>
</evidence>
<dbReference type="InterPro" id="IPR037150">
    <property type="entry name" value="H-NS_C_dom_sf"/>
</dbReference>
<sequence length="108" mass="12368">MMPDITNLSVEELKRLQAEAESLIALKKDQEIEDAYHQVLDIADKVGLTIEQLLEFGASKRKKTARKSVEPRYRSKSNPEDTWTGRGKQPRWLVAELEKGAKLEDFVI</sequence>
<evidence type="ECO:0000313" key="8">
    <source>
        <dbReference type="Proteomes" id="UP000596079"/>
    </source>
</evidence>
<dbReference type="PANTHER" id="PTHR38097">
    <property type="match status" value="1"/>
</dbReference>
<dbReference type="GO" id="GO:0000976">
    <property type="term" value="F:transcription cis-regulatory region binding"/>
    <property type="evidence" value="ECO:0007669"/>
    <property type="project" value="TreeGrafter"/>
</dbReference>
<dbReference type="SMART" id="SM00528">
    <property type="entry name" value="HNS"/>
    <property type="match status" value="1"/>
</dbReference>
<dbReference type="GO" id="GO:0003681">
    <property type="term" value="F:bent DNA binding"/>
    <property type="evidence" value="ECO:0007669"/>
    <property type="project" value="TreeGrafter"/>
</dbReference>
<keyword evidence="3" id="KW-0963">Cytoplasm</keyword>
<proteinExistence type="inferred from homology"/>
<evidence type="ECO:0000256" key="1">
    <source>
        <dbReference type="ARBA" id="ARBA00004453"/>
    </source>
</evidence>
<dbReference type="Proteomes" id="UP000596079">
    <property type="component" value="Chromosome"/>
</dbReference>
<dbReference type="AlphaFoldDB" id="A0A7T8AQR4"/>
<reference evidence="7 8" key="1">
    <citation type="submission" date="2020-08" db="EMBL/GenBank/DDBJ databases">
        <title>Emergence of ISAba1-mediated novel tet(X) in Acinetobacter variabilis from a chicken farm.</title>
        <authorList>
            <person name="Peng K."/>
            <person name="Li R."/>
        </authorList>
    </citation>
    <scope>NUCLEOTIDE SEQUENCE [LARGE SCALE GENOMIC DNA]</scope>
    <source>
        <strain evidence="7 8">XM9F202-2</strain>
    </source>
</reference>
<dbReference type="Gene3D" id="4.10.430.10">
    <property type="entry name" value="Histone-like protein H-NS, C-terminal domain"/>
    <property type="match status" value="1"/>
</dbReference>
<dbReference type="GO" id="GO:0005829">
    <property type="term" value="C:cytosol"/>
    <property type="evidence" value="ECO:0007669"/>
    <property type="project" value="TreeGrafter"/>
</dbReference>
<dbReference type="GO" id="GO:0032993">
    <property type="term" value="C:protein-DNA complex"/>
    <property type="evidence" value="ECO:0007669"/>
    <property type="project" value="TreeGrafter"/>
</dbReference>
<dbReference type="EMBL" id="CP060811">
    <property type="protein sequence ID" value="QQN88317.1"/>
    <property type="molecule type" value="Genomic_DNA"/>
</dbReference>
<dbReference type="RefSeq" id="WP_079281036.1">
    <property type="nucleotide sequence ID" value="NZ_CP060811.1"/>
</dbReference>
<dbReference type="GO" id="GO:0001217">
    <property type="term" value="F:DNA-binding transcription repressor activity"/>
    <property type="evidence" value="ECO:0007669"/>
    <property type="project" value="TreeGrafter"/>
</dbReference>
<comment type="subcellular location">
    <subcellularLocation>
        <location evidence="1">Cytoplasm</location>
        <location evidence="1">Nucleoid</location>
    </subcellularLocation>
</comment>
<comment type="similarity">
    <text evidence="2">Belongs to the histone-like protein H-NS family.</text>
</comment>
<dbReference type="SUPFAM" id="SSF81273">
    <property type="entry name" value="H-NS histone-like proteins"/>
    <property type="match status" value="1"/>
</dbReference>
<feature type="region of interest" description="Disordered" evidence="5">
    <location>
        <begin position="60"/>
        <end position="88"/>
    </location>
</feature>
<dbReference type="PANTHER" id="PTHR38097:SF2">
    <property type="entry name" value="DNA-BINDING PROTEIN STPA"/>
    <property type="match status" value="1"/>
</dbReference>
<evidence type="ECO:0000256" key="2">
    <source>
        <dbReference type="ARBA" id="ARBA00010610"/>
    </source>
</evidence>
<organism evidence="7 8">
    <name type="scientific">Acinetobacter variabilis</name>
    <dbReference type="NCBI Taxonomy" id="70346"/>
    <lineage>
        <taxon>Bacteria</taxon>
        <taxon>Pseudomonadati</taxon>
        <taxon>Pseudomonadota</taxon>
        <taxon>Gammaproteobacteria</taxon>
        <taxon>Moraxellales</taxon>
        <taxon>Moraxellaceae</taxon>
        <taxon>Acinetobacter</taxon>
    </lineage>
</organism>
<evidence type="ECO:0000256" key="4">
    <source>
        <dbReference type="ARBA" id="ARBA00023125"/>
    </source>
</evidence>
<feature type="domain" description="DNA-binding protein H-NS-like C-terminal" evidence="6">
    <location>
        <begin position="63"/>
        <end position="108"/>
    </location>
</feature>
<keyword evidence="4" id="KW-0238">DNA-binding</keyword>
<protein>
    <submittedName>
        <fullName evidence="7">H-NS histone family protein</fullName>
    </submittedName>
</protein>
<dbReference type="InterPro" id="IPR027444">
    <property type="entry name" value="H-NS_C_dom"/>
</dbReference>
<evidence type="ECO:0000313" key="7">
    <source>
        <dbReference type="EMBL" id="QQN88317.1"/>
    </source>
</evidence>